<dbReference type="AlphaFoldDB" id="A0ABD3D3A3"/>
<dbReference type="SUPFAM" id="SSF55394">
    <property type="entry name" value="Bactericidal permeability-increasing protein, BPI"/>
    <property type="match status" value="2"/>
</dbReference>
<evidence type="ECO:0000256" key="2">
    <source>
        <dbReference type="ARBA" id="ARBA00060933"/>
    </source>
</evidence>
<accession>A0ABD3D3A3</accession>
<evidence type="ECO:0008006" key="8">
    <source>
        <dbReference type="Google" id="ProtNLM"/>
    </source>
</evidence>
<dbReference type="FunFam" id="3.15.10.10:FF:000001">
    <property type="entry name" value="phospholipid transfer protein-like"/>
    <property type="match status" value="1"/>
</dbReference>
<evidence type="ECO:0000256" key="1">
    <source>
        <dbReference type="ARBA" id="ARBA00023180"/>
    </source>
</evidence>
<evidence type="ECO:0000259" key="4">
    <source>
        <dbReference type="SMART" id="SM00328"/>
    </source>
</evidence>
<evidence type="ECO:0000259" key="5">
    <source>
        <dbReference type="SMART" id="SM00329"/>
    </source>
</evidence>
<dbReference type="InterPro" id="IPR001124">
    <property type="entry name" value="Lipid-bd_serum_glycop_C"/>
</dbReference>
<feature type="domain" description="Lipid-binding serum glycoprotein C-terminal" evidence="5">
    <location>
        <begin position="272"/>
        <end position="470"/>
    </location>
</feature>
<dbReference type="InterPro" id="IPR045897">
    <property type="entry name" value="BPI/LBP_pln"/>
</dbReference>
<dbReference type="Gene3D" id="3.15.10.10">
    <property type="entry name" value="Bactericidal permeability-increasing protein, domain 1"/>
    <property type="match status" value="1"/>
</dbReference>
<name>A0ABD3D3A3_9LAMI</name>
<dbReference type="Pfam" id="PF01273">
    <property type="entry name" value="LBP_BPI_CETP"/>
    <property type="match status" value="1"/>
</dbReference>
<dbReference type="InterPro" id="IPR017943">
    <property type="entry name" value="Bactericidal_perm-incr_a/b_dom"/>
</dbReference>
<dbReference type="Pfam" id="PF02886">
    <property type="entry name" value="LBP_BPI_CETP_C"/>
    <property type="match status" value="1"/>
</dbReference>
<feature type="domain" description="Lipid-binding serum glycoprotein N-terminal" evidence="4">
    <location>
        <begin position="29"/>
        <end position="254"/>
    </location>
</feature>
<dbReference type="CDD" id="cd00025">
    <property type="entry name" value="BPI1"/>
    <property type="match status" value="1"/>
</dbReference>
<evidence type="ECO:0000313" key="6">
    <source>
        <dbReference type="EMBL" id="KAL3636743.1"/>
    </source>
</evidence>
<organism evidence="6 7">
    <name type="scientific">Castilleja foliolosa</name>
    <dbReference type="NCBI Taxonomy" id="1961234"/>
    <lineage>
        <taxon>Eukaryota</taxon>
        <taxon>Viridiplantae</taxon>
        <taxon>Streptophyta</taxon>
        <taxon>Embryophyta</taxon>
        <taxon>Tracheophyta</taxon>
        <taxon>Spermatophyta</taxon>
        <taxon>Magnoliopsida</taxon>
        <taxon>eudicotyledons</taxon>
        <taxon>Gunneridae</taxon>
        <taxon>Pentapetalae</taxon>
        <taxon>asterids</taxon>
        <taxon>lamiids</taxon>
        <taxon>Lamiales</taxon>
        <taxon>Orobanchaceae</taxon>
        <taxon>Pedicularideae</taxon>
        <taxon>Castillejinae</taxon>
        <taxon>Castilleja</taxon>
    </lineage>
</organism>
<evidence type="ECO:0000256" key="3">
    <source>
        <dbReference type="SAM" id="SignalP"/>
    </source>
</evidence>
<feature type="chain" id="PRO_5044821342" description="BPI/LBP family protein At1g04970" evidence="3">
    <location>
        <begin position="20"/>
        <end position="486"/>
    </location>
</feature>
<proteinExistence type="inferred from homology"/>
<comment type="similarity">
    <text evidence="2">Belongs to the BPI/LBP/Plunc superfamily. BPI/LBP (TC 1.C.40) family.</text>
</comment>
<keyword evidence="7" id="KW-1185">Reference proteome</keyword>
<dbReference type="InterPro" id="IPR030675">
    <property type="entry name" value="BPI/LBP"/>
</dbReference>
<protein>
    <recommendedName>
        <fullName evidence="8">BPI/LBP family protein At1g04970</fullName>
    </recommendedName>
</protein>
<dbReference type="InterPro" id="IPR017942">
    <property type="entry name" value="Lipid-bd_serum_glycop_N"/>
</dbReference>
<feature type="signal peptide" evidence="3">
    <location>
        <begin position="1"/>
        <end position="19"/>
    </location>
</feature>
<dbReference type="PIRSF" id="PIRSF002417">
    <property type="entry name" value="Lipid_binding_protein"/>
    <property type="match status" value="1"/>
</dbReference>
<keyword evidence="1" id="KW-0325">Glycoprotein</keyword>
<dbReference type="EMBL" id="JAVIJP010000026">
    <property type="protein sequence ID" value="KAL3636743.1"/>
    <property type="molecule type" value="Genomic_DNA"/>
</dbReference>
<dbReference type="Proteomes" id="UP001632038">
    <property type="component" value="Unassembled WGS sequence"/>
</dbReference>
<keyword evidence="3" id="KW-0732">Signal</keyword>
<dbReference type="SMART" id="SM00328">
    <property type="entry name" value="BPI1"/>
    <property type="match status" value="1"/>
</dbReference>
<reference evidence="7" key="1">
    <citation type="journal article" date="2024" name="IScience">
        <title>Strigolactones Initiate the Formation of Haustorium-like Structures in Castilleja.</title>
        <authorList>
            <person name="Buerger M."/>
            <person name="Peterson D."/>
            <person name="Chory J."/>
        </authorList>
    </citation>
    <scope>NUCLEOTIDE SEQUENCE [LARGE SCALE GENOMIC DNA]</scope>
</reference>
<dbReference type="PANTHER" id="PTHR46801">
    <property type="entry name" value="OS06G0309200 PROTEIN"/>
    <property type="match status" value="1"/>
</dbReference>
<dbReference type="Gene3D" id="3.15.20.10">
    <property type="entry name" value="Bactericidal permeability-increasing protein, domain 2"/>
    <property type="match status" value="1"/>
</dbReference>
<comment type="caution">
    <text evidence="6">The sequence shown here is derived from an EMBL/GenBank/DDBJ whole genome shotgun (WGS) entry which is preliminary data.</text>
</comment>
<dbReference type="SMART" id="SM00329">
    <property type="entry name" value="BPI2"/>
    <property type="match status" value="1"/>
</dbReference>
<gene>
    <name evidence="6" type="ORF">CASFOL_019042</name>
</gene>
<evidence type="ECO:0000313" key="7">
    <source>
        <dbReference type="Proteomes" id="UP001632038"/>
    </source>
</evidence>
<sequence>MANSISPFLLLFLLGSVLSHEEGHITAEISNKGLDFLKNLLIEEAESSLVPLEVPTIEKTVKIPILGKVRMVLSDIVIESIHVTSSTVKSGDTGIIIDVSGATANLSMSWKYSYSTWLIPISVSDKGNATVQVEGLEVGLSLSLKTVEGSLKLTLLECGCYVNNISIKLDGGASWLYQGLIDAFEGNIGSSVESAVSKKLKEAIIKLDSLLQTLPKEVPVTDIAALNVTLVDDPDYSESSLGLKIDGLISAKHEVEVSNHYLRLLQASNYCEEADKMVKFSLHEDVLTSASSVYFEANRMHWMVDKASDQSLLNTAEWRFIVPQLYKMYPNHDMNLNLSVSSLPTIKVENQQIKANIPLDVVVDVLDADKVIPVACVSTVISASVSAEISQNSVTGGVKLIDFTMSLEWSNIGSLHMRLIQTIMSATLKTVIMPYINLKLSKGYQIPSLHGYELQDAQILATHSWIVICSDVTPVKTVGSQLVAVH</sequence>
<dbReference type="PANTHER" id="PTHR46801:SF2">
    <property type="entry name" value="LIPOPOLYSACCHARIDE-BINDING PROTEIN"/>
    <property type="match status" value="1"/>
</dbReference>